<sequence>MLMSVVDELHLDAVYPELQGARVLITGLSGSCGIDIARAFADHSARLVVRAAEETPEIDEIATLLNQSAADLRLFTDPDAADAKGAVVFTQGPAQKAFGGLDTVINLISVSREDFADCTDLEDIENAIAAKISAMTRMSHVLANRMRLTLTEGSILNVIAMPQTTDPGMTMLLGMLRTAIAAYTRQEATKWADNAIRINSVVPKAVDPFQYDDDEWSDMGEPDVAALALYLASRKGNRLSGHIFEATQITTGGR</sequence>
<evidence type="ECO:0000313" key="4">
    <source>
        <dbReference type="Proteomes" id="UP000033187"/>
    </source>
</evidence>
<protein>
    <recommendedName>
        <fullName evidence="5">Short-chain dehydrogenase/reductase SDR</fullName>
    </recommendedName>
</protein>
<dbReference type="OrthoDB" id="7931728at2"/>
<dbReference type="SUPFAM" id="SSF51735">
    <property type="entry name" value="NAD(P)-binding Rossmann-fold domains"/>
    <property type="match status" value="1"/>
</dbReference>
<keyword evidence="4" id="KW-1185">Reference proteome</keyword>
<evidence type="ECO:0000256" key="2">
    <source>
        <dbReference type="ARBA" id="ARBA00023002"/>
    </source>
</evidence>
<keyword evidence="2" id="KW-0560">Oxidoreductase</keyword>
<proteinExistence type="inferred from homology"/>
<dbReference type="Proteomes" id="UP000033187">
    <property type="component" value="Chromosome 1"/>
</dbReference>
<reference evidence="4" key="1">
    <citation type="submission" date="2015-02" db="EMBL/GenBank/DDBJ databases">
        <authorList>
            <person name="Chooi Y.-H."/>
        </authorList>
    </citation>
    <scope>NUCLEOTIDE SEQUENCE [LARGE SCALE GENOMIC DNA]</scope>
    <source>
        <strain evidence="4">strain Y</strain>
    </source>
</reference>
<evidence type="ECO:0000313" key="3">
    <source>
        <dbReference type="EMBL" id="CPR15082.1"/>
    </source>
</evidence>
<accession>A0A0D6J9V8</accession>
<comment type="similarity">
    <text evidence="1">Belongs to the short-chain dehydrogenases/reductases (SDR) family.</text>
</comment>
<dbReference type="PANTHER" id="PTHR43639">
    <property type="entry name" value="OXIDOREDUCTASE, SHORT-CHAIN DEHYDROGENASE/REDUCTASE FAMILY (AFU_ORTHOLOGUE AFUA_5G02870)"/>
    <property type="match status" value="1"/>
</dbReference>
<evidence type="ECO:0008006" key="5">
    <source>
        <dbReference type="Google" id="ProtNLM"/>
    </source>
</evidence>
<dbReference type="EMBL" id="LN829119">
    <property type="protein sequence ID" value="CPR15082.1"/>
    <property type="molecule type" value="Genomic_DNA"/>
</dbReference>
<dbReference type="AlphaFoldDB" id="A0A0D6J9V8"/>
<dbReference type="CDD" id="cd05233">
    <property type="entry name" value="SDR_c"/>
    <property type="match status" value="1"/>
</dbReference>
<name>A0A0D6J9V8_9HYPH</name>
<dbReference type="InterPro" id="IPR002347">
    <property type="entry name" value="SDR_fam"/>
</dbReference>
<dbReference type="Pfam" id="PF13561">
    <property type="entry name" value="adh_short_C2"/>
    <property type="match status" value="1"/>
</dbReference>
<dbReference type="InterPro" id="IPR036291">
    <property type="entry name" value="NAD(P)-bd_dom_sf"/>
</dbReference>
<organism evidence="3 4">
    <name type="scientific">Candidatus Filomicrobium marinum</name>
    <dbReference type="NCBI Taxonomy" id="1608628"/>
    <lineage>
        <taxon>Bacteria</taxon>
        <taxon>Pseudomonadati</taxon>
        <taxon>Pseudomonadota</taxon>
        <taxon>Alphaproteobacteria</taxon>
        <taxon>Hyphomicrobiales</taxon>
        <taxon>Hyphomicrobiaceae</taxon>
        <taxon>Filomicrobium</taxon>
    </lineage>
</organism>
<dbReference type="GO" id="GO:0016491">
    <property type="term" value="F:oxidoreductase activity"/>
    <property type="evidence" value="ECO:0007669"/>
    <property type="project" value="UniProtKB-KW"/>
</dbReference>
<dbReference type="RefSeq" id="WP_046475588.1">
    <property type="nucleotide sequence ID" value="NZ_LN829118.1"/>
</dbReference>
<gene>
    <name evidence="3" type="ORF">YBN1229_v1_0202</name>
</gene>
<dbReference type="PANTHER" id="PTHR43639:SF1">
    <property type="entry name" value="SHORT-CHAIN DEHYDROGENASE_REDUCTASE FAMILY PROTEIN"/>
    <property type="match status" value="1"/>
</dbReference>
<dbReference type="Gene3D" id="3.40.50.720">
    <property type="entry name" value="NAD(P)-binding Rossmann-like Domain"/>
    <property type="match status" value="1"/>
</dbReference>
<dbReference type="KEGG" id="fiy:BN1229_v1_0202"/>
<dbReference type="PRINTS" id="PR00081">
    <property type="entry name" value="GDHRDH"/>
</dbReference>
<dbReference type="KEGG" id="fil:BN1229_v1_0198"/>
<evidence type="ECO:0000256" key="1">
    <source>
        <dbReference type="ARBA" id="ARBA00006484"/>
    </source>
</evidence>